<evidence type="ECO:0000256" key="2">
    <source>
        <dbReference type="ARBA" id="ARBA00010735"/>
    </source>
</evidence>
<evidence type="ECO:0000256" key="5">
    <source>
        <dbReference type="ARBA" id="ARBA00022692"/>
    </source>
</evidence>
<evidence type="ECO:0000256" key="4">
    <source>
        <dbReference type="ARBA" id="ARBA00022475"/>
    </source>
</evidence>
<dbReference type="InterPro" id="IPR011606">
    <property type="entry name" value="Brnchd-chn_aa_trnsp_permease"/>
</dbReference>
<dbReference type="Proteomes" id="UP000078572">
    <property type="component" value="Chromosome 1"/>
</dbReference>
<evidence type="ECO:0000313" key="8">
    <source>
        <dbReference type="EMBL" id="ANJ71385.1"/>
    </source>
</evidence>
<dbReference type="OrthoDB" id="3177005at2"/>
<dbReference type="PANTHER" id="PTHR34979">
    <property type="entry name" value="INNER MEMBRANE PROTEIN YGAZ"/>
    <property type="match status" value="1"/>
</dbReference>
<dbReference type="STRING" id="190721.ACS15_0518"/>
<gene>
    <name evidence="8" type="ORF">A9Y76_02320</name>
</gene>
<keyword evidence="7" id="KW-0472">Membrane</keyword>
<dbReference type="RefSeq" id="WP_064801673.1">
    <property type="nucleotide sequence ID" value="NZ_CP016022.1"/>
</dbReference>
<keyword evidence="5" id="KW-0812">Transmembrane</keyword>
<comment type="subcellular location">
    <subcellularLocation>
        <location evidence="1">Cell membrane</location>
        <topology evidence="1">Multi-pass membrane protein</topology>
    </subcellularLocation>
</comment>
<evidence type="ECO:0000256" key="3">
    <source>
        <dbReference type="ARBA" id="ARBA00022448"/>
    </source>
</evidence>
<evidence type="ECO:0000256" key="6">
    <source>
        <dbReference type="ARBA" id="ARBA00022989"/>
    </source>
</evidence>
<dbReference type="Pfam" id="PF03591">
    <property type="entry name" value="AzlC"/>
    <property type="match status" value="1"/>
</dbReference>
<evidence type="ECO:0000313" key="9">
    <source>
        <dbReference type="Proteomes" id="UP000078572"/>
    </source>
</evidence>
<dbReference type="GeneID" id="61524842"/>
<dbReference type="AlphaFoldDB" id="A0A191ZTD3"/>
<keyword evidence="9" id="KW-1185">Reference proteome</keyword>
<keyword evidence="3" id="KW-0813">Transport</keyword>
<evidence type="ECO:0000256" key="7">
    <source>
        <dbReference type="ARBA" id="ARBA00023136"/>
    </source>
</evidence>
<dbReference type="GO" id="GO:1903785">
    <property type="term" value="P:L-valine transmembrane transport"/>
    <property type="evidence" value="ECO:0007669"/>
    <property type="project" value="TreeGrafter"/>
</dbReference>
<organism evidence="8 9">
    <name type="scientific">Ralstonia insidiosa</name>
    <dbReference type="NCBI Taxonomy" id="190721"/>
    <lineage>
        <taxon>Bacteria</taxon>
        <taxon>Pseudomonadati</taxon>
        <taxon>Pseudomonadota</taxon>
        <taxon>Betaproteobacteria</taxon>
        <taxon>Burkholderiales</taxon>
        <taxon>Burkholderiaceae</taxon>
        <taxon>Ralstonia</taxon>
    </lineage>
</organism>
<accession>A0A191ZTD3</accession>
<sequence length="245" mass="25903">MARTGHPQRAAEFRAGALALAPMLLGVVPFGLIYGVLATSAGMPAWLAVAMSAIVFGGASQMILVQLWAGGAPALVIAATVSMVNLRHALYSASIAPALAHLPRRWKWLIAYLLTDEAFAAMNRRVVNARPGTEEATYRHWYFLGAGVALWTSWQASTIVGVVLGAQVPTTWPLDFFLPLTFIAIVVPSLRTRAQLAAALTGAALAVAWTGWPHKLGLMSAACVGIAIGAIVERLLNRPKTEAAA</sequence>
<reference evidence="9" key="1">
    <citation type="submission" date="2016-06" db="EMBL/GenBank/DDBJ databases">
        <authorList>
            <person name="Xu Y."/>
            <person name="Nagy A."/>
            <person name="Yan X."/>
            <person name="Kim S.W."/>
            <person name="Haley B."/>
            <person name="Liu N.T."/>
            <person name="Nou X."/>
        </authorList>
    </citation>
    <scope>NUCLEOTIDE SEQUENCE [LARGE SCALE GENOMIC DNA]</scope>
    <source>
        <strain evidence="9">ATCC 49129</strain>
    </source>
</reference>
<dbReference type="PANTHER" id="PTHR34979:SF1">
    <property type="entry name" value="INNER MEMBRANE PROTEIN YGAZ"/>
    <property type="match status" value="1"/>
</dbReference>
<evidence type="ECO:0000256" key="1">
    <source>
        <dbReference type="ARBA" id="ARBA00004651"/>
    </source>
</evidence>
<dbReference type="EMBL" id="CP016022">
    <property type="protein sequence ID" value="ANJ71385.1"/>
    <property type="molecule type" value="Genomic_DNA"/>
</dbReference>
<keyword evidence="6" id="KW-1133">Transmembrane helix</keyword>
<keyword evidence="4" id="KW-1003">Cell membrane</keyword>
<dbReference type="GO" id="GO:0005886">
    <property type="term" value="C:plasma membrane"/>
    <property type="evidence" value="ECO:0007669"/>
    <property type="project" value="UniProtKB-SubCell"/>
</dbReference>
<name>A0A191ZTD3_9RALS</name>
<proteinExistence type="inferred from homology"/>
<protein>
    <submittedName>
        <fullName evidence="8">Branched-chain amino acid ABC transporter permease</fullName>
    </submittedName>
</protein>
<comment type="similarity">
    <text evidence="2">Belongs to the AzlC family.</text>
</comment>